<dbReference type="PANTHER" id="PTHR31170:SF25">
    <property type="entry name" value="BNAA09G04570D PROTEIN"/>
    <property type="match status" value="1"/>
</dbReference>
<dbReference type="EMBL" id="JAMFTS010000001">
    <property type="protein sequence ID" value="KAJ4820954.1"/>
    <property type="molecule type" value="Genomic_DNA"/>
</dbReference>
<reference evidence="2" key="1">
    <citation type="submission" date="2022-08" db="EMBL/GenBank/DDBJ databases">
        <authorList>
            <person name="Marques A."/>
        </authorList>
    </citation>
    <scope>NUCLEOTIDE SEQUENCE</scope>
    <source>
        <strain evidence="2">RhyPub2mFocal</strain>
        <tissue evidence="2">Leaves</tissue>
    </source>
</reference>
<accession>A0AAV8HTS2</accession>
<dbReference type="PANTHER" id="PTHR31170">
    <property type="entry name" value="BNAC04G53230D PROTEIN"/>
    <property type="match status" value="1"/>
</dbReference>
<organism evidence="2 3">
    <name type="scientific">Rhynchospora pubera</name>
    <dbReference type="NCBI Taxonomy" id="906938"/>
    <lineage>
        <taxon>Eukaryota</taxon>
        <taxon>Viridiplantae</taxon>
        <taxon>Streptophyta</taxon>
        <taxon>Embryophyta</taxon>
        <taxon>Tracheophyta</taxon>
        <taxon>Spermatophyta</taxon>
        <taxon>Magnoliopsida</taxon>
        <taxon>Liliopsida</taxon>
        <taxon>Poales</taxon>
        <taxon>Cyperaceae</taxon>
        <taxon>Cyperoideae</taxon>
        <taxon>Rhynchosporeae</taxon>
        <taxon>Rhynchospora</taxon>
    </lineage>
</organism>
<dbReference type="AlphaFoldDB" id="A0AAV8HTS2"/>
<keyword evidence="1" id="KW-1133">Transmembrane helix</keyword>
<protein>
    <submittedName>
        <fullName evidence="2">Uncharacterized protein</fullName>
    </submittedName>
</protein>
<keyword evidence="1" id="KW-0472">Membrane</keyword>
<dbReference type="Pfam" id="PF03140">
    <property type="entry name" value="DUF247"/>
    <property type="match status" value="1"/>
</dbReference>
<proteinExistence type="predicted"/>
<sequence>MALPLEDQIFLIKKNIIEWQEEDKGSNEEGCTMFRVPTNIREANKNLFEPCLVSIGPYYYGGAHLKAMEYHKCRFLKSFLQRNNKVSLEAYIEAVLDLEIDARRCYREKLGLNRNAFVQLLLLDCCFILELFFKWLDDECDVVVMESWGLTTILSDLLLMENQVPFFIIERLFKMVMGGGIVHTRDTFLSLFAHFLMDGEQSQVCLETWPEKVNHLLDLYHQFLIVPGFCQEEVGSAELRIDTVAQPLWKERLTLLNPWAGQWGSKWLPPHIHGAAELYEAGIKFKKKRTPRTLFDVRFAKGVLEIPELQLHSNKKIRLANLVALERYKSYGDQIATSYVALMDSLINTKEDVAFLQHAGVLQNKLSSHQEAATFFNQLGDCMPFRAVNPKFGEIFHNIELYYHSYWNHSFARLLHDYFPNPWAAFSMFFAFVFLVLTSLQTYFTIYPRH</sequence>
<comment type="caution">
    <text evidence="2">The sequence shown here is derived from an EMBL/GenBank/DDBJ whole genome shotgun (WGS) entry which is preliminary data.</text>
</comment>
<keyword evidence="3" id="KW-1185">Reference proteome</keyword>
<feature type="transmembrane region" description="Helical" evidence="1">
    <location>
        <begin position="423"/>
        <end position="444"/>
    </location>
</feature>
<dbReference type="InterPro" id="IPR004158">
    <property type="entry name" value="DUF247_pln"/>
</dbReference>
<gene>
    <name evidence="2" type="ORF">LUZ62_033520</name>
</gene>
<name>A0AAV8HTS2_9POAL</name>
<keyword evidence="1" id="KW-0812">Transmembrane</keyword>
<evidence type="ECO:0000313" key="3">
    <source>
        <dbReference type="Proteomes" id="UP001140206"/>
    </source>
</evidence>
<evidence type="ECO:0000256" key="1">
    <source>
        <dbReference type="SAM" id="Phobius"/>
    </source>
</evidence>
<dbReference type="Proteomes" id="UP001140206">
    <property type="component" value="Chromosome 1"/>
</dbReference>
<evidence type="ECO:0000313" key="2">
    <source>
        <dbReference type="EMBL" id="KAJ4820954.1"/>
    </source>
</evidence>